<dbReference type="Gene3D" id="1.10.287.130">
    <property type="match status" value="1"/>
</dbReference>
<keyword evidence="7" id="KW-1133">Transmembrane helix</keyword>
<evidence type="ECO:0000256" key="1">
    <source>
        <dbReference type="ARBA" id="ARBA00000085"/>
    </source>
</evidence>
<sequence length="362" mass="40255">MMLGNPNNANQTRWLVAGLFAITIALEFTTPQPYVFGYLYTVPILLANSRISRSETIGVTAAGIVLTLFNIVWPNEYPLSFSNVANRLIAVMALVITSWLSDRTRQYQAEIAQQQAKLQAQAQLSSLREDFVFTLTHDLKTPLLGAIETINSFRQEKFGSVNPTQKKVLATMERSHRNSLELVATLLDIYRNDTEGLQLQKQEVNLTALAADAVATFTELAQSRRLHIKLTCGASDFRRHFWVEGDPLQLQRVFANLLANAINYSPRGGKVEIVLDSQSNHHLVKVIDTGRGITPEEAPYLFERFYQGSGDRQFKGSGLGLYLSRQIIAAHGGTIWAENYPGGGAVFGFKLPGCIPNHSHHL</sequence>
<evidence type="ECO:0000313" key="9">
    <source>
        <dbReference type="EMBL" id="HGF99548.1"/>
    </source>
</evidence>
<dbReference type="CDD" id="cd00075">
    <property type="entry name" value="HATPase"/>
    <property type="match status" value="1"/>
</dbReference>
<reference evidence="9" key="1">
    <citation type="journal article" date="2020" name="mSystems">
        <title>Genome- and Community-Level Interaction Insights into Carbon Utilization and Element Cycling Functions of Hydrothermarchaeota in Hydrothermal Sediment.</title>
        <authorList>
            <person name="Zhou Z."/>
            <person name="Liu Y."/>
            <person name="Xu W."/>
            <person name="Pan J."/>
            <person name="Luo Z.H."/>
            <person name="Li M."/>
        </authorList>
    </citation>
    <scope>NUCLEOTIDE SEQUENCE [LARGE SCALE GENOMIC DNA]</scope>
    <source>
        <strain evidence="9">SpSt-374</strain>
    </source>
</reference>
<keyword evidence="5 9" id="KW-0418">Kinase</keyword>
<dbReference type="SMART" id="SM00388">
    <property type="entry name" value="HisKA"/>
    <property type="match status" value="1"/>
</dbReference>
<dbReference type="PANTHER" id="PTHR43547">
    <property type="entry name" value="TWO-COMPONENT HISTIDINE KINASE"/>
    <property type="match status" value="1"/>
</dbReference>
<comment type="caution">
    <text evidence="9">The sequence shown here is derived from an EMBL/GenBank/DDBJ whole genome shotgun (WGS) entry which is preliminary data.</text>
</comment>
<dbReference type="InterPro" id="IPR003594">
    <property type="entry name" value="HATPase_dom"/>
</dbReference>
<evidence type="ECO:0000256" key="5">
    <source>
        <dbReference type="ARBA" id="ARBA00022777"/>
    </source>
</evidence>
<dbReference type="SUPFAM" id="SSF47384">
    <property type="entry name" value="Homodimeric domain of signal transducing histidine kinase"/>
    <property type="match status" value="1"/>
</dbReference>
<comment type="catalytic activity">
    <reaction evidence="1">
        <text>ATP + protein L-histidine = ADP + protein N-phospho-L-histidine.</text>
        <dbReference type="EC" id="2.7.13.3"/>
    </reaction>
</comment>
<feature type="domain" description="Histidine kinase" evidence="8">
    <location>
        <begin position="134"/>
        <end position="355"/>
    </location>
</feature>
<keyword evidence="4" id="KW-0808">Transferase</keyword>
<dbReference type="EMBL" id="DSPX01000019">
    <property type="protein sequence ID" value="HGF99548.1"/>
    <property type="molecule type" value="Genomic_DNA"/>
</dbReference>
<evidence type="ECO:0000259" key="8">
    <source>
        <dbReference type="PROSITE" id="PS50109"/>
    </source>
</evidence>
<dbReference type="GO" id="GO:0000155">
    <property type="term" value="F:phosphorelay sensor kinase activity"/>
    <property type="evidence" value="ECO:0007669"/>
    <property type="project" value="InterPro"/>
</dbReference>
<dbReference type="Gene3D" id="3.30.565.10">
    <property type="entry name" value="Histidine kinase-like ATPase, C-terminal domain"/>
    <property type="match status" value="1"/>
</dbReference>
<keyword evidence="6" id="KW-0902">Two-component regulatory system</keyword>
<evidence type="ECO:0000256" key="6">
    <source>
        <dbReference type="ARBA" id="ARBA00023012"/>
    </source>
</evidence>
<name>A0A7C3ZTI6_9CYAN</name>
<dbReference type="InterPro" id="IPR036097">
    <property type="entry name" value="HisK_dim/P_sf"/>
</dbReference>
<organism evidence="9">
    <name type="scientific">Planktothricoides sp. SpSt-374</name>
    <dbReference type="NCBI Taxonomy" id="2282167"/>
    <lineage>
        <taxon>Bacteria</taxon>
        <taxon>Bacillati</taxon>
        <taxon>Cyanobacteriota</taxon>
        <taxon>Cyanophyceae</taxon>
        <taxon>Oscillatoriophycideae</taxon>
        <taxon>Oscillatoriales</taxon>
        <taxon>Oscillatoriaceae</taxon>
        <taxon>Planktothricoides</taxon>
    </lineage>
</organism>
<feature type="transmembrane region" description="Helical" evidence="7">
    <location>
        <begin position="55"/>
        <end position="72"/>
    </location>
</feature>
<dbReference type="InterPro" id="IPR003661">
    <property type="entry name" value="HisK_dim/P_dom"/>
</dbReference>
<dbReference type="AlphaFoldDB" id="A0A7C3ZTI6"/>
<dbReference type="InterPro" id="IPR004358">
    <property type="entry name" value="Sig_transdc_His_kin-like_C"/>
</dbReference>
<dbReference type="CDD" id="cd00082">
    <property type="entry name" value="HisKA"/>
    <property type="match status" value="1"/>
</dbReference>
<dbReference type="Pfam" id="PF02518">
    <property type="entry name" value="HATPase_c"/>
    <property type="match status" value="1"/>
</dbReference>
<dbReference type="SMART" id="SM00387">
    <property type="entry name" value="HATPase_c"/>
    <property type="match status" value="1"/>
</dbReference>
<keyword evidence="7" id="KW-0472">Membrane</keyword>
<dbReference type="EC" id="2.7.13.3" evidence="2"/>
<dbReference type="PRINTS" id="PR00344">
    <property type="entry name" value="BCTRLSENSOR"/>
</dbReference>
<dbReference type="Pfam" id="PF00512">
    <property type="entry name" value="HisKA"/>
    <property type="match status" value="1"/>
</dbReference>
<dbReference type="SUPFAM" id="SSF55874">
    <property type="entry name" value="ATPase domain of HSP90 chaperone/DNA topoisomerase II/histidine kinase"/>
    <property type="match status" value="1"/>
</dbReference>
<proteinExistence type="predicted"/>
<keyword evidence="7" id="KW-0812">Transmembrane</keyword>
<dbReference type="PANTHER" id="PTHR43547:SF2">
    <property type="entry name" value="HYBRID SIGNAL TRANSDUCTION HISTIDINE KINASE C"/>
    <property type="match status" value="1"/>
</dbReference>
<accession>A0A7C3ZTI6</accession>
<dbReference type="InterPro" id="IPR005467">
    <property type="entry name" value="His_kinase_dom"/>
</dbReference>
<dbReference type="FunFam" id="3.30.565.10:FF:000006">
    <property type="entry name" value="Sensor histidine kinase WalK"/>
    <property type="match status" value="1"/>
</dbReference>
<gene>
    <name evidence="9" type="ORF">ENR15_02475</name>
</gene>
<evidence type="ECO:0000256" key="3">
    <source>
        <dbReference type="ARBA" id="ARBA00022553"/>
    </source>
</evidence>
<evidence type="ECO:0000256" key="7">
    <source>
        <dbReference type="SAM" id="Phobius"/>
    </source>
</evidence>
<dbReference type="PROSITE" id="PS50109">
    <property type="entry name" value="HIS_KIN"/>
    <property type="match status" value="1"/>
</dbReference>
<evidence type="ECO:0000256" key="4">
    <source>
        <dbReference type="ARBA" id="ARBA00022679"/>
    </source>
</evidence>
<feature type="transmembrane region" description="Helical" evidence="7">
    <location>
        <begin position="84"/>
        <end position="101"/>
    </location>
</feature>
<protein>
    <recommendedName>
        <fullName evidence="2">histidine kinase</fullName>
        <ecNumber evidence="2">2.7.13.3</ecNumber>
    </recommendedName>
</protein>
<keyword evidence="3" id="KW-0597">Phosphoprotein</keyword>
<evidence type="ECO:0000256" key="2">
    <source>
        <dbReference type="ARBA" id="ARBA00012438"/>
    </source>
</evidence>
<dbReference type="InterPro" id="IPR036890">
    <property type="entry name" value="HATPase_C_sf"/>
</dbReference>